<feature type="region of interest" description="Disordered" evidence="1">
    <location>
        <begin position="83"/>
        <end position="103"/>
    </location>
</feature>
<gene>
    <name evidence="2" type="ORF">IFR04_003738</name>
</gene>
<dbReference type="OrthoDB" id="10483185at2759"/>
<dbReference type="AlphaFoldDB" id="A0A8H7WDX6"/>
<dbReference type="Proteomes" id="UP000664132">
    <property type="component" value="Unassembled WGS sequence"/>
</dbReference>
<reference evidence="2" key="1">
    <citation type="submission" date="2021-02" db="EMBL/GenBank/DDBJ databases">
        <title>Genome sequence Cadophora malorum strain M34.</title>
        <authorList>
            <person name="Stefanovic E."/>
            <person name="Vu D."/>
            <person name="Scully C."/>
            <person name="Dijksterhuis J."/>
            <person name="Roader J."/>
            <person name="Houbraken J."/>
        </authorList>
    </citation>
    <scope>NUCLEOTIDE SEQUENCE</scope>
    <source>
        <strain evidence="2">M34</strain>
    </source>
</reference>
<name>A0A8H7WDX6_9HELO</name>
<feature type="compositionally biased region" description="Polar residues" evidence="1">
    <location>
        <begin position="1"/>
        <end position="21"/>
    </location>
</feature>
<proteinExistence type="predicted"/>
<sequence>MATSIKDSSAGPSQPNTTSVQVPKEDELALLYKTYYRSFEWTRYSELDILRRQGDTILQFSITSKGSTVWITVPWCLQNTYDDDDDEDGYNDGDCEEEDLEGEEVELPDSIFEDKSMRRDELKVISVRKGH</sequence>
<keyword evidence="3" id="KW-1185">Reference proteome</keyword>
<protein>
    <submittedName>
        <fullName evidence="2">Uncharacterized protein</fullName>
    </submittedName>
</protein>
<evidence type="ECO:0000313" key="2">
    <source>
        <dbReference type="EMBL" id="KAG4423101.1"/>
    </source>
</evidence>
<accession>A0A8H7WDX6</accession>
<evidence type="ECO:0000313" key="3">
    <source>
        <dbReference type="Proteomes" id="UP000664132"/>
    </source>
</evidence>
<comment type="caution">
    <text evidence="2">The sequence shown here is derived from an EMBL/GenBank/DDBJ whole genome shotgun (WGS) entry which is preliminary data.</text>
</comment>
<organism evidence="2 3">
    <name type="scientific">Cadophora malorum</name>
    <dbReference type="NCBI Taxonomy" id="108018"/>
    <lineage>
        <taxon>Eukaryota</taxon>
        <taxon>Fungi</taxon>
        <taxon>Dikarya</taxon>
        <taxon>Ascomycota</taxon>
        <taxon>Pezizomycotina</taxon>
        <taxon>Leotiomycetes</taxon>
        <taxon>Helotiales</taxon>
        <taxon>Ploettnerulaceae</taxon>
        <taxon>Cadophora</taxon>
    </lineage>
</organism>
<feature type="region of interest" description="Disordered" evidence="1">
    <location>
        <begin position="1"/>
        <end position="23"/>
    </location>
</feature>
<evidence type="ECO:0000256" key="1">
    <source>
        <dbReference type="SAM" id="MobiDB-lite"/>
    </source>
</evidence>
<dbReference type="EMBL" id="JAFJYH010000039">
    <property type="protein sequence ID" value="KAG4423101.1"/>
    <property type="molecule type" value="Genomic_DNA"/>
</dbReference>